<feature type="transmembrane region" description="Helical" evidence="2">
    <location>
        <begin position="21"/>
        <end position="40"/>
    </location>
</feature>
<feature type="compositionally biased region" description="Pro residues" evidence="1">
    <location>
        <begin position="46"/>
        <end position="56"/>
    </location>
</feature>
<keyword evidence="2" id="KW-0812">Transmembrane</keyword>
<dbReference type="Proteomes" id="UP000616724">
    <property type="component" value="Unassembled WGS sequence"/>
</dbReference>
<organism evidence="3 4">
    <name type="scientific">Planobispora longispora</name>
    <dbReference type="NCBI Taxonomy" id="28887"/>
    <lineage>
        <taxon>Bacteria</taxon>
        <taxon>Bacillati</taxon>
        <taxon>Actinomycetota</taxon>
        <taxon>Actinomycetes</taxon>
        <taxon>Streptosporangiales</taxon>
        <taxon>Streptosporangiaceae</taxon>
        <taxon>Planobispora</taxon>
    </lineage>
</organism>
<keyword evidence="2" id="KW-1133">Transmembrane helix</keyword>
<feature type="region of interest" description="Disordered" evidence="1">
    <location>
        <begin position="44"/>
        <end position="66"/>
    </location>
</feature>
<name>A0A8J3RTV0_9ACTN</name>
<evidence type="ECO:0000313" key="3">
    <source>
        <dbReference type="EMBL" id="GIH80620.1"/>
    </source>
</evidence>
<dbReference type="AlphaFoldDB" id="A0A8J3RTV0"/>
<keyword evidence="2" id="KW-0472">Membrane</keyword>
<evidence type="ECO:0000256" key="1">
    <source>
        <dbReference type="SAM" id="MobiDB-lite"/>
    </source>
</evidence>
<protein>
    <submittedName>
        <fullName evidence="3">Uncharacterized protein</fullName>
    </submittedName>
</protein>
<proteinExistence type="predicted"/>
<keyword evidence="4" id="KW-1185">Reference proteome</keyword>
<accession>A0A8J3RTV0</accession>
<reference evidence="3 4" key="1">
    <citation type="submission" date="2021-01" db="EMBL/GenBank/DDBJ databases">
        <title>Whole genome shotgun sequence of Planobispora longispora NBRC 13918.</title>
        <authorList>
            <person name="Komaki H."/>
            <person name="Tamura T."/>
        </authorList>
    </citation>
    <scope>NUCLEOTIDE SEQUENCE [LARGE SCALE GENOMIC DNA]</scope>
    <source>
        <strain evidence="3 4">NBRC 13918</strain>
    </source>
</reference>
<sequence length="298" mass="32540">MVGGGRYDIIEAQEPRGPRRWIGAAILAALLAVPVVGMVASREPAGLPPPPAPTSAPAPSVTFDERSPNILHPEVRRRDGREIIDVVFPDGSGAEVDYPPDLRLAALGVRPAHTGWLDGYHNLVRRLTAPSGGAAEIARERPMLRTMGRRVTLWKASGRDDGQLLLFDFGPWSLTLSDVPTPMTFEQRMLWAESLRGRVTEDGYLVLSAKPPLVLGRPGQALRGEQAGPQLWFGGGREALVVLMPVPGCDAGQIRLPVIEERRRYYYGVCRNGFYLAASGTEAYVRRIINGVRITPEP</sequence>
<gene>
    <name evidence="3" type="ORF">Plo01_70490</name>
</gene>
<comment type="caution">
    <text evidence="3">The sequence shown here is derived from an EMBL/GenBank/DDBJ whole genome shotgun (WGS) entry which is preliminary data.</text>
</comment>
<dbReference type="EMBL" id="BOOH01000062">
    <property type="protein sequence ID" value="GIH80620.1"/>
    <property type="molecule type" value="Genomic_DNA"/>
</dbReference>
<evidence type="ECO:0000256" key="2">
    <source>
        <dbReference type="SAM" id="Phobius"/>
    </source>
</evidence>
<evidence type="ECO:0000313" key="4">
    <source>
        <dbReference type="Proteomes" id="UP000616724"/>
    </source>
</evidence>